<dbReference type="EMBL" id="VKAD01000001">
    <property type="protein sequence ID" value="TXR53309.1"/>
    <property type="molecule type" value="Genomic_DNA"/>
</dbReference>
<evidence type="ECO:0000256" key="1">
    <source>
        <dbReference type="ARBA" id="ARBA00006718"/>
    </source>
</evidence>
<dbReference type="GO" id="GO:0051537">
    <property type="term" value="F:2 iron, 2 sulfur cluster binding"/>
    <property type="evidence" value="ECO:0007669"/>
    <property type="project" value="TreeGrafter"/>
</dbReference>
<dbReference type="InterPro" id="IPR000361">
    <property type="entry name" value="ATAP_core_dom"/>
</dbReference>
<dbReference type="GO" id="GO:0005829">
    <property type="term" value="C:cytosol"/>
    <property type="evidence" value="ECO:0007669"/>
    <property type="project" value="TreeGrafter"/>
</dbReference>
<comment type="similarity">
    <text evidence="1">Belongs to the HesB/IscA family.</text>
</comment>
<accession>A0A5C8Z7L4</accession>
<dbReference type="Proteomes" id="UP000321764">
    <property type="component" value="Unassembled WGS sequence"/>
</dbReference>
<protein>
    <submittedName>
        <fullName evidence="3">Iron-sulfur cluster assembly accessory protein</fullName>
    </submittedName>
</protein>
<dbReference type="PANTHER" id="PTHR10072:SF41">
    <property type="entry name" value="IRON-SULFUR CLUSTER ASSEMBLY 1 HOMOLOG, MITOCHONDRIAL"/>
    <property type="match status" value="1"/>
</dbReference>
<reference evidence="3 4" key="1">
    <citation type="submission" date="2019-07" db="EMBL/GenBank/DDBJ databases">
        <title>Reinekea sp. strain SSH23 genome sequencing and assembly.</title>
        <authorList>
            <person name="Kim I."/>
        </authorList>
    </citation>
    <scope>NUCLEOTIDE SEQUENCE [LARGE SCALE GENOMIC DNA]</scope>
    <source>
        <strain evidence="3 4">SSH23</strain>
    </source>
</reference>
<gene>
    <name evidence="3" type="ORF">FME95_01685</name>
</gene>
<dbReference type="OrthoDB" id="9801228at2"/>
<dbReference type="InterPro" id="IPR035903">
    <property type="entry name" value="HesB-like_dom_sf"/>
</dbReference>
<organism evidence="3 4">
    <name type="scientific">Reinekea thalattae</name>
    <dbReference type="NCBI Taxonomy" id="2593301"/>
    <lineage>
        <taxon>Bacteria</taxon>
        <taxon>Pseudomonadati</taxon>
        <taxon>Pseudomonadota</taxon>
        <taxon>Gammaproteobacteria</taxon>
        <taxon>Oceanospirillales</taxon>
        <taxon>Saccharospirillaceae</taxon>
        <taxon>Reinekea</taxon>
    </lineage>
</organism>
<dbReference type="RefSeq" id="WP_147712564.1">
    <property type="nucleotide sequence ID" value="NZ_VKAD01000001.1"/>
</dbReference>
<dbReference type="Pfam" id="PF01521">
    <property type="entry name" value="Fe-S_biosyn"/>
    <property type="match status" value="1"/>
</dbReference>
<dbReference type="NCBIfam" id="TIGR00049">
    <property type="entry name" value="iron-sulfur cluster assembly accessory protein"/>
    <property type="match status" value="1"/>
</dbReference>
<dbReference type="SUPFAM" id="SSF89360">
    <property type="entry name" value="HesB-like domain"/>
    <property type="match status" value="1"/>
</dbReference>
<proteinExistence type="inferred from homology"/>
<dbReference type="Gene3D" id="2.60.300.12">
    <property type="entry name" value="HesB-like domain"/>
    <property type="match status" value="1"/>
</dbReference>
<dbReference type="InterPro" id="IPR050322">
    <property type="entry name" value="Fe-S_cluster_asmbl/transfer"/>
</dbReference>
<evidence type="ECO:0000313" key="4">
    <source>
        <dbReference type="Proteomes" id="UP000321764"/>
    </source>
</evidence>
<comment type="caution">
    <text evidence="3">The sequence shown here is derived from an EMBL/GenBank/DDBJ whole genome shotgun (WGS) entry which is preliminary data.</text>
</comment>
<name>A0A5C8Z7L4_9GAMM</name>
<dbReference type="PANTHER" id="PTHR10072">
    <property type="entry name" value="IRON-SULFUR CLUSTER ASSEMBLY PROTEIN"/>
    <property type="match status" value="1"/>
</dbReference>
<feature type="domain" description="Core" evidence="2">
    <location>
        <begin position="16"/>
        <end position="117"/>
    </location>
</feature>
<evidence type="ECO:0000313" key="3">
    <source>
        <dbReference type="EMBL" id="TXR53309.1"/>
    </source>
</evidence>
<evidence type="ECO:0000259" key="2">
    <source>
        <dbReference type="Pfam" id="PF01521"/>
    </source>
</evidence>
<dbReference type="GO" id="GO:0016226">
    <property type="term" value="P:iron-sulfur cluster assembly"/>
    <property type="evidence" value="ECO:0007669"/>
    <property type="project" value="InterPro"/>
</dbReference>
<dbReference type="AlphaFoldDB" id="A0A5C8Z7L4"/>
<sequence length="129" mass="14269">MTVNSIDPTDIKQNPNIRFTDAAIAHFSKQLAASEHESIRLFIEVSGCSGYMYRLELVSEPQPDDVTIELVDGLKLYVQGEAIAILQGTEVDFRKEVLNELLMFNNPNVTGECGCGESFVVESEARDNA</sequence>
<keyword evidence="4" id="KW-1185">Reference proteome</keyword>
<dbReference type="InterPro" id="IPR016092">
    <property type="entry name" value="ATAP"/>
</dbReference>